<dbReference type="RefSeq" id="WP_377745051.1">
    <property type="nucleotide sequence ID" value="NZ_JBHRXJ010000010.1"/>
</dbReference>
<dbReference type="CDD" id="cd06558">
    <property type="entry name" value="crotonase-like"/>
    <property type="match status" value="1"/>
</dbReference>
<sequence>MSFQTIDVTYADGILRLVLNRPEVMNALNSTMRLEIAAVMGDLPQGTRCVVLTGAGERAFCSGQDLSDGTTGLDVGRILRDEYEPMVLAIQNAPVPVIAAVNGVAAGAGASIALAADVVIARESAKFVQAFSRIGLIPDAGGTHIVPRLVGQARAMGMMLFSETVSATRAAEWGLIWEAVPDAEFEAVIEARARHLAQGPTTAFLAIRDALRASDGNDLPAQLAVEAQIQTRLAATRDFSEGVAAFLEKRAPRYCGS</sequence>
<dbReference type="PANTHER" id="PTHR43459:SF1">
    <property type="entry name" value="EG:BACN32G11.4 PROTEIN"/>
    <property type="match status" value="1"/>
</dbReference>
<dbReference type="PANTHER" id="PTHR43459">
    <property type="entry name" value="ENOYL-COA HYDRATASE"/>
    <property type="match status" value="1"/>
</dbReference>
<dbReference type="InterPro" id="IPR001753">
    <property type="entry name" value="Enoyl-CoA_hydra/iso"/>
</dbReference>
<accession>A0ABV7R7P5</accession>
<evidence type="ECO:0000313" key="3">
    <source>
        <dbReference type="EMBL" id="MFC3529187.1"/>
    </source>
</evidence>
<dbReference type="EMBL" id="JBHRXJ010000010">
    <property type="protein sequence ID" value="MFC3529187.1"/>
    <property type="molecule type" value="Genomic_DNA"/>
</dbReference>
<gene>
    <name evidence="3" type="ORF">ACFOMH_13480</name>
</gene>
<name>A0ABV7R7P5_9RHOB</name>
<dbReference type="InterPro" id="IPR018376">
    <property type="entry name" value="Enoyl-CoA_hyd/isom_CS"/>
</dbReference>
<evidence type="ECO:0000256" key="1">
    <source>
        <dbReference type="ARBA" id="ARBA00005254"/>
    </source>
</evidence>
<evidence type="ECO:0000313" key="4">
    <source>
        <dbReference type="Proteomes" id="UP001595721"/>
    </source>
</evidence>
<dbReference type="Gene3D" id="3.90.226.10">
    <property type="entry name" value="2-enoyl-CoA Hydratase, Chain A, domain 1"/>
    <property type="match status" value="1"/>
</dbReference>
<protein>
    <submittedName>
        <fullName evidence="3">Enoyl-CoA hydratase-related protein</fullName>
    </submittedName>
</protein>
<proteinExistence type="inferred from homology"/>
<comment type="similarity">
    <text evidence="1 2">Belongs to the enoyl-CoA hydratase/isomerase family.</text>
</comment>
<dbReference type="InterPro" id="IPR029045">
    <property type="entry name" value="ClpP/crotonase-like_dom_sf"/>
</dbReference>
<dbReference type="InterPro" id="IPR014748">
    <property type="entry name" value="Enoyl-CoA_hydra_C"/>
</dbReference>
<keyword evidence="4" id="KW-1185">Reference proteome</keyword>
<organism evidence="3 4">
    <name type="scientific">Paracoccus mangrovi</name>
    <dbReference type="NCBI Taxonomy" id="1715645"/>
    <lineage>
        <taxon>Bacteria</taxon>
        <taxon>Pseudomonadati</taxon>
        <taxon>Pseudomonadota</taxon>
        <taxon>Alphaproteobacteria</taxon>
        <taxon>Rhodobacterales</taxon>
        <taxon>Paracoccaceae</taxon>
        <taxon>Paracoccus</taxon>
    </lineage>
</organism>
<dbReference type="Gene3D" id="1.10.12.10">
    <property type="entry name" value="Lyase 2-enoyl-coa Hydratase, Chain A, domain 2"/>
    <property type="match status" value="1"/>
</dbReference>
<dbReference type="Proteomes" id="UP001595721">
    <property type="component" value="Unassembled WGS sequence"/>
</dbReference>
<dbReference type="Pfam" id="PF00378">
    <property type="entry name" value="ECH_1"/>
    <property type="match status" value="1"/>
</dbReference>
<dbReference type="PROSITE" id="PS00166">
    <property type="entry name" value="ENOYL_COA_HYDRATASE"/>
    <property type="match status" value="1"/>
</dbReference>
<comment type="caution">
    <text evidence="3">The sequence shown here is derived from an EMBL/GenBank/DDBJ whole genome shotgun (WGS) entry which is preliminary data.</text>
</comment>
<dbReference type="SUPFAM" id="SSF52096">
    <property type="entry name" value="ClpP/crotonase"/>
    <property type="match status" value="1"/>
</dbReference>
<evidence type="ECO:0000256" key="2">
    <source>
        <dbReference type="RuleBase" id="RU003707"/>
    </source>
</evidence>
<reference evidence="4" key="1">
    <citation type="journal article" date="2019" name="Int. J. Syst. Evol. Microbiol.">
        <title>The Global Catalogue of Microorganisms (GCM) 10K type strain sequencing project: providing services to taxonomists for standard genome sequencing and annotation.</title>
        <authorList>
            <consortium name="The Broad Institute Genomics Platform"/>
            <consortium name="The Broad Institute Genome Sequencing Center for Infectious Disease"/>
            <person name="Wu L."/>
            <person name="Ma J."/>
        </authorList>
    </citation>
    <scope>NUCLEOTIDE SEQUENCE [LARGE SCALE GENOMIC DNA]</scope>
    <source>
        <strain evidence="4">KCTC 42899</strain>
    </source>
</reference>